<dbReference type="EMBL" id="CAMXCT020001335">
    <property type="protein sequence ID" value="CAL1142499.1"/>
    <property type="molecule type" value="Genomic_DNA"/>
</dbReference>
<protein>
    <recommendedName>
        <fullName evidence="1">UBX domain-containing protein</fullName>
    </recommendedName>
</protein>
<dbReference type="EMBL" id="CAMXCT010001335">
    <property type="protein sequence ID" value="CAI3989124.1"/>
    <property type="molecule type" value="Genomic_DNA"/>
</dbReference>
<comment type="caution">
    <text evidence="2">The sequence shown here is derived from an EMBL/GenBank/DDBJ whole genome shotgun (WGS) entry which is preliminary data.</text>
</comment>
<evidence type="ECO:0000259" key="1">
    <source>
        <dbReference type="PROSITE" id="PS50033"/>
    </source>
</evidence>
<dbReference type="InterPro" id="IPR001012">
    <property type="entry name" value="UBX_dom"/>
</dbReference>
<reference evidence="3 4" key="2">
    <citation type="submission" date="2024-05" db="EMBL/GenBank/DDBJ databases">
        <authorList>
            <person name="Chen Y."/>
            <person name="Shah S."/>
            <person name="Dougan E. K."/>
            <person name="Thang M."/>
            <person name="Chan C."/>
        </authorList>
    </citation>
    <scope>NUCLEOTIDE SEQUENCE [LARGE SCALE GENOMIC DNA]</scope>
</reference>
<dbReference type="EMBL" id="CAMXCT030001335">
    <property type="protein sequence ID" value="CAL4776436.1"/>
    <property type="molecule type" value="Genomic_DNA"/>
</dbReference>
<evidence type="ECO:0000313" key="3">
    <source>
        <dbReference type="EMBL" id="CAL4776436.1"/>
    </source>
</evidence>
<evidence type="ECO:0000313" key="4">
    <source>
        <dbReference type="Proteomes" id="UP001152797"/>
    </source>
</evidence>
<dbReference type="AlphaFoldDB" id="A0A9P1CCJ4"/>
<organism evidence="2">
    <name type="scientific">Cladocopium goreaui</name>
    <dbReference type="NCBI Taxonomy" id="2562237"/>
    <lineage>
        <taxon>Eukaryota</taxon>
        <taxon>Sar</taxon>
        <taxon>Alveolata</taxon>
        <taxon>Dinophyceae</taxon>
        <taxon>Suessiales</taxon>
        <taxon>Symbiodiniaceae</taxon>
        <taxon>Cladocopium</taxon>
    </lineage>
</organism>
<evidence type="ECO:0000313" key="2">
    <source>
        <dbReference type="EMBL" id="CAI3989124.1"/>
    </source>
</evidence>
<dbReference type="InterPro" id="IPR029071">
    <property type="entry name" value="Ubiquitin-like_domsf"/>
</dbReference>
<keyword evidence="4" id="KW-1185">Reference proteome</keyword>
<dbReference type="Proteomes" id="UP001152797">
    <property type="component" value="Unassembled WGS sequence"/>
</dbReference>
<accession>A0A9P1CCJ4</accession>
<reference evidence="2" key="1">
    <citation type="submission" date="2022-10" db="EMBL/GenBank/DDBJ databases">
        <authorList>
            <person name="Chen Y."/>
            <person name="Dougan E. K."/>
            <person name="Chan C."/>
            <person name="Rhodes N."/>
            <person name="Thang M."/>
        </authorList>
    </citation>
    <scope>NUCLEOTIDE SEQUENCE</scope>
</reference>
<gene>
    <name evidence="2" type="ORF">C1SCF055_LOCUS16218</name>
</gene>
<proteinExistence type="predicted"/>
<feature type="domain" description="UBX" evidence="1">
    <location>
        <begin position="17"/>
        <end position="68"/>
    </location>
</feature>
<sequence>MDQSLPVGLWWLSEFLDTRRLKRAFNSENTIGQVYAFVLIEGGEALQSRSFRLVETMPRRTYEASCKS</sequence>
<dbReference type="PROSITE" id="PS50033">
    <property type="entry name" value="UBX"/>
    <property type="match status" value="1"/>
</dbReference>
<name>A0A9P1CCJ4_9DINO</name>
<dbReference type="Gene3D" id="3.10.20.90">
    <property type="entry name" value="Phosphatidylinositol 3-kinase Catalytic Subunit, Chain A, domain 1"/>
    <property type="match status" value="1"/>
</dbReference>
<dbReference type="Pfam" id="PF00789">
    <property type="entry name" value="UBX"/>
    <property type="match status" value="1"/>
</dbReference>
<dbReference type="OrthoDB" id="436606at2759"/>
<dbReference type="SUPFAM" id="SSF54236">
    <property type="entry name" value="Ubiquitin-like"/>
    <property type="match status" value="1"/>
</dbReference>